<dbReference type="Pfam" id="PF04560">
    <property type="entry name" value="RNA_pol_Rpb2_7"/>
    <property type="match status" value="1"/>
</dbReference>
<keyword evidence="4" id="KW-0548">Nucleotidyltransferase</keyword>
<comment type="caution">
    <text evidence="7">The sequence shown here is derived from an EMBL/GenBank/DDBJ whole genome shotgun (WGS) entry which is preliminary data.</text>
</comment>
<dbReference type="EMBL" id="JAEDXG010000205">
    <property type="protein sequence ID" value="MBH9702784.1"/>
    <property type="molecule type" value="Genomic_DNA"/>
</dbReference>
<dbReference type="InterPro" id="IPR015712">
    <property type="entry name" value="DNA-dir_RNA_pol_su2"/>
</dbReference>
<organism evidence="7 8">
    <name type="scientific">Burkholderia cepacia</name>
    <name type="common">Pseudomonas cepacia</name>
    <dbReference type="NCBI Taxonomy" id="292"/>
    <lineage>
        <taxon>Bacteria</taxon>
        <taxon>Pseudomonadati</taxon>
        <taxon>Pseudomonadota</taxon>
        <taxon>Betaproteobacteria</taxon>
        <taxon>Burkholderiales</taxon>
        <taxon>Burkholderiaceae</taxon>
        <taxon>Burkholderia</taxon>
        <taxon>Burkholderia cepacia complex</taxon>
    </lineage>
</organism>
<dbReference type="PANTHER" id="PTHR20856">
    <property type="entry name" value="DNA-DIRECTED RNA POLYMERASE I SUBUNIT 2"/>
    <property type="match status" value="1"/>
</dbReference>
<keyword evidence="2" id="KW-0240">DNA-directed RNA polymerase</keyword>
<evidence type="ECO:0000313" key="8">
    <source>
        <dbReference type="Proteomes" id="UP000645612"/>
    </source>
</evidence>
<evidence type="ECO:0000256" key="3">
    <source>
        <dbReference type="ARBA" id="ARBA00022679"/>
    </source>
</evidence>
<dbReference type="GO" id="GO:0000428">
    <property type="term" value="C:DNA-directed RNA polymerase complex"/>
    <property type="evidence" value="ECO:0007669"/>
    <property type="project" value="UniProtKB-KW"/>
</dbReference>
<evidence type="ECO:0000256" key="5">
    <source>
        <dbReference type="ARBA" id="ARBA00023163"/>
    </source>
</evidence>
<dbReference type="AlphaFoldDB" id="A0A8I1AWK8"/>
<dbReference type="Gene3D" id="3.90.1800.10">
    <property type="entry name" value="RNA polymerase alpha subunit dimerisation domain"/>
    <property type="match status" value="1"/>
</dbReference>
<keyword evidence="3" id="KW-0808">Transferase</keyword>
<evidence type="ECO:0000313" key="7">
    <source>
        <dbReference type="EMBL" id="MBH9702784.1"/>
    </source>
</evidence>
<keyword evidence="5" id="KW-0804">Transcription</keyword>
<evidence type="ECO:0000256" key="4">
    <source>
        <dbReference type="ARBA" id="ARBA00022695"/>
    </source>
</evidence>
<evidence type="ECO:0000256" key="2">
    <source>
        <dbReference type="ARBA" id="ARBA00022478"/>
    </source>
</evidence>
<proteinExistence type="predicted"/>
<evidence type="ECO:0000259" key="6">
    <source>
        <dbReference type="Pfam" id="PF04560"/>
    </source>
</evidence>
<sequence>SFGEMEVWALEAYGAAYTLQEMLTVKSDDVNGRTKMYKNIVDGNHQMEPGMPESFNVLLKEIRSLGINIELEDE</sequence>
<gene>
    <name evidence="7" type="ORF">JAO13_40910</name>
</gene>
<accession>A0A8I1AWK8</accession>
<dbReference type="EC" id="2.7.7.6" evidence="1"/>
<dbReference type="Proteomes" id="UP000645612">
    <property type="component" value="Unassembled WGS sequence"/>
</dbReference>
<reference evidence="7" key="1">
    <citation type="submission" date="2020-12" db="EMBL/GenBank/DDBJ databases">
        <title>Burkholderia cepacia complex in Mexico.</title>
        <authorList>
            <person name="Estrada P."/>
        </authorList>
    </citation>
    <scope>NUCLEOTIDE SEQUENCE</scope>
    <source>
        <strain evidence="7">871</strain>
    </source>
</reference>
<dbReference type="SUPFAM" id="SSF64484">
    <property type="entry name" value="beta and beta-prime subunits of DNA dependent RNA-polymerase"/>
    <property type="match status" value="1"/>
</dbReference>
<dbReference type="GO" id="GO:0006351">
    <property type="term" value="P:DNA-templated transcription"/>
    <property type="evidence" value="ECO:0007669"/>
    <property type="project" value="InterPro"/>
</dbReference>
<dbReference type="GO" id="GO:0032549">
    <property type="term" value="F:ribonucleoside binding"/>
    <property type="evidence" value="ECO:0007669"/>
    <property type="project" value="InterPro"/>
</dbReference>
<dbReference type="InterPro" id="IPR007641">
    <property type="entry name" value="RNA_pol_Rpb2_7"/>
</dbReference>
<dbReference type="GO" id="GO:0003899">
    <property type="term" value="F:DNA-directed RNA polymerase activity"/>
    <property type="evidence" value="ECO:0007669"/>
    <property type="project" value="UniProtKB-EC"/>
</dbReference>
<name>A0A8I1AWK8_BURCE</name>
<feature type="non-terminal residue" evidence="7">
    <location>
        <position position="1"/>
    </location>
</feature>
<protein>
    <recommendedName>
        <fullName evidence="1">DNA-directed RNA polymerase</fullName>
        <ecNumber evidence="1">2.7.7.6</ecNumber>
    </recommendedName>
</protein>
<dbReference type="RefSeq" id="WP_198114961.1">
    <property type="nucleotide sequence ID" value="NZ_JAEDXG010000205.1"/>
</dbReference>
<evidence type="ECO:0000256" key="1">
    <source>
        <dbReference type="ARBA" id="ARBA00012418"/>
    </source>
</evidence>
<feature type="domain" description="RNA polymerase Rpb2" evidence="6">
    <location>
        <begin position="2"/>
        <end position="73"/>
    </location>
</feature>
<dbReference type="GO" id="GO:0003677">
    <property type="term" value="F:DNA binding"/>
    <property type="evidence" value="ECO:0007669"/>
    <property type="project" value="InterPro"/>
</dbReference>